<reference evidence="3" key="1">
    <citation type="submission" date="2016-10" db="EMBL/GenBank/DDBJ databases">
        <authorList>
            <person name="Varghese N."/>
            <person name="Submissions S."/>
        </authorList>
    </citation>
    <scope>NUCLEOTIDE SEQUENCE [LARGE SCALE GENOMIC DNA]</scope>
    <source>
        <strain evidence="3">DSM 28453</strain>
    </source>
</reference>
<dbReference type="EMBL" id="FOSZ01000007">
    <property type="protein sequence ID" value="SFL24508.1"/>
    <property type="molecule type" value="Genomic_DNA"/>
</dbReference>
<feature type="signal peptide" evidence="1">
    <location>
        <begin position="1"/>
        <end position="20"/>
    </location>
</feature>
<keyword evidence="3" id="KW-1185">Reference proteome</keyword>
<evidence type="ECO:0000313" key="2">
    <source>
        <dbReference type="EMBL" id="SFL24508.1"/>
    </source>
</evidence>
<name>A0A1I4G303_9RHOB</name>
<feature type="chain" id="PRO_5011476102" description="Secreted protein" evidence="1">
    <location>
        <begin position="21"/>
        <end position="218"/>
    </location>
</feature>
<accession>A0A1I4G303</accession>
<dbReference type="AlphaFoldDB" id="A0A1I4G303"/>
<keyword evidence="1" id="KW-0732">Signal</keyword>
<dbReference type="Proteomes" id="UP000198851">
    <property type="component" value="Unassembled WGS sequence"/>
</dbReference>
<evidence type="ECO:0008006" key="4">
    <source>
        <dbReference type="Google" id="ProtNLM"/>
    </source>
</evidence>
<organism evidence="2 3">
    <name type="scientific">Shimia haliotis</name>
    <dbReference type="NCBI Taxonomy" id="1280847"/>
    <lineage>
        <taxon>Bacteria</taxon>
        <taxon>Pseudomonadati</taxon>
        <taxon>Pseudomonadota</taxon>
        <taxon>Alphaproteobacteria</taxon>
        <taxon>Rhodobacterales</taxon>
        <taxon>Roseobacteraceae</taxon>
    </lineage>
</organism>
<dbReference type="OrthoDB" id="9806840at2"/>
<proteinExistence type="predicted"/>
<evidence type="ECO:0000256" key="1">
    <source>
        <dbReference type="SAM" id="SignalP"/>
    </source>
</evidence>
<dbReference type="RefSeq" id="WP_093325211.1">
    <property type="nucleotide sequence ID" value="NZ_FOSZ01000007.1"/>
</dbReference>
<evidence type="ECO:0000313" key="3">
    <source>
        <dbReference type="Proteomes" id="UP000198851"/>
    </source>
</evidence>
<gene>
    <name evidence="2" type="ORF">SAMN04488036_107148</name>
</gene>
<protein>
    <recommendedName>
        <fullName evidence="4">Secreted protein</fullName>
    </recommendedName>
</protein>
<sequence length="218" mass="23533">MAFFRGLTGLGLVLPVAAVAGNMAVDTGQEIGIEGEPFEGVVLVQECLFETDYPYCSFVFGGSILYANWEGPTPSYVLEAIGTLYQNAPLMMRADIVSMGDMSAEISIHSFELDPDLDEFSETRGFLQGQWMLAGAPQYQSYVSGASVTEYVSGQVQTEYMMELAPTCDGAAGEGPALIAWVNPWDEPPCLILDSVSPDEMRVRLVGGDGTQAVYLRP</sequence>